<dbReference type="SUPFAM" id="SSF49464">
    <property type="entry name" value="Carboxypeptidase regulatory domain-like"/>
    <property type="match status" value="1"/>
</dbReference>
<dbReference type="EMBL" id="CP015136">
    <property type="protein sequence ID" value="AMY09690.1"/>
    <property type="molecule type" value="Genomic_DNA"/>
</dbReference>
<keyword evidence="4" id="KW-1185">Reference proteome</keyword>
<evidence type="ECO:0000259" key="2">
    <source>
        <dbReference type="Pfam" id="PF25183"/>
    </source>
</evidence>
<dbReference type="AlphaFoldDB" id="A0A143PNF5"/>
<evidence type="ECO:0000313" key="4">
    <source>
        <dbReference type="Proteomes" id="UP000076079"/>
    </source>
</evidence>
<evidence type="ECO:0000313" key="3">
    <source>
        <dbReference type="EMBL" id="AMY09690.1"/>
    </source>
</evidence>
<gene>
    <name evidence="3" type="ORF">LuPra_02914</name>
</gene>
<sequence length="1135" mass="124493" precursor="true">MGKLHVRRSLQRLMACAVLLLAGSPAFAQFERSRVAGTINDQQGGVMPGVTVTATNQATNQTEVSVTDESGFYIFPSLAPGQYTISAELQGFKKATRTAVQLDAAGSITMDLTLETGALTEEVTVTADAALLQTDVAMRKTVESKDIEQMALAGRNPIGVAGLKAGVAGGSFNNYGFDNLGNGGFNINGSRDDENNITIDGATAIRTRASGNIIGIQNVDAVQEVQVLTANYMPEYGRASGGQIRFVTKSGSNRFSGSGTYSYRDESLQANSWTRNRSTNLTESSGPAPFDFKQYGYSGGGPVLKNKLFFFGGQEWVDFFQVSTRTDTVPTLKMRQGDFSELLDPNNGYRAAIAIIDPQTGQPFPGNIIPANRLSQEGLAFLNTYPTPTPDFRQGANNLIQTSPNPREQRKDNIRFDWRPNASNQFNYRYSGYSWKAVDAYRGSFPFVRTDWDRPNYTNTASWTSTIKSNWVNELTYTYSRDYVYINVFEGGDYLRSTRGIDYPYVFPDNKEINDKLPTISVSNFAEIDGGPYPAFSTGPIHTVQNVSTILRGRHTFKAGISFEYSGQNDFDQINVSAVPGSTNNQNGRFEFLDGRAGGTGVGVANMALGLFSNYAELGERNLTEWRSLATDAFVQDSWRPNSKLTVEGGFRYVYWPPWYSNTNNIATFADKAYIAANAPTVNRATGTLSGGVRYNGLMLPGDGFEGAGNDSVIANDPAVLALFTGQPRGFSETHANVFEPRGGISYQLNEKTVVRTSVGMFHNRVTLNDSTLLGGNVPFQPQATISNGVADNPAGVGVNPGNLPIGATAQDLVFKHPTSYMWSASVQREIPMGFILDVSYVGRRGLYLPRERNINQLAPGTLQSNPGVNIAALRPYAGYGAIRLSENAGRSIYNSLQISADRRYTNGFKFGFAYTLGKSEDNGSSKRNVLFNSYDDTTYWGPSQFDRRHVLAFYYIYDLPFFREQDTLIKNLLGGWQVSGATFMRSGIPFSVYQRNRDTAGVGDQGFGQPWNLVGDPGDMNYQLYTVPGTEAFNTAAFAEPAAGTFGNAPRNAWYNPGEQQWDIALFKNFTLGGTRRIQLRAEAFNFINHPNLGNIDNGDLQGQRQADPLSGNFGRITSKNGQRDLQLSVRFQF</sequence>
<dbReference type="Pfam" id="PF25183">
    <property type="entry name" value="OMP_b-brl_4"/>
    <property type="match status" value="1"/>
</dbReference>
<dbReference type="KEGG" id="abac:LuPra_02914"/>
<accession>A0A143PNF5</accession>
<dbReference type="STRING" id="1855912.LuPra_02914"/>
<dbReference type="InterPro" id="IPR057601">
    <property type="entry name" value="Oar-like_b-barrel"/>
</dbReference>
<dbReference type="Gene3D" id="2.60.40.1120">
    <property type="entry name" value="Carboxypeptidase-like, regulatory domain"/>
    <property type="match status" value="1"/>
</dbReference>
<dbReference type="SUPFAM" id="SSF56935">
    <property type="entry name" value="Porins"/>
    <property type="match status" value="1"/>
</dbReference>
<feature type="signal peptide" evidence="1">
    <location>
        <begin position="1"/>
        <end position="28"/>
    </location>
</feature>
<evidence type="ECO:0000256" key="1">
    <source>
        <dbReference type="SAM" id="SignalP"/>
    </source>
</evidence>
<feature type="domain" description="TonB-dependent transporter Oar-like beta-barrel" evidence="2">
    <location>
        <begin position="247"/>
        <end position="1128"/>
    </location>
</feature>
<name>A0A143PNF5_LUTPR</name>
<keyword evidence="1" id="KW-0732">Signal</keyword>
<organism evidence="3 4">
    <name type="scientific">Luteitalea pratensis</name>
    <dbReference type="NCBI Taxonomy" id="1855912"/>
    <lineage>
        <taxon>Bacteria</taxon>
        <taxon>Pseudomonadati</taxon>
        <taxon>Acidobacteriota</taxon>
        <taxon>Vicinamibacteria</taxon>
        <taxon>Vicinamibacterales</taxon>
        <taxon>Vicinamibacteraceae</taxon>
        <taxon>Luteitalea</taxon>
    </lineage>
</organism>
<feature type="chain" id="PRO_5007511774" description="TonB-dependent transporter Oar-like beta-barrel domain-containing protein" evidence="1">
    <location>
        <begin position="29"/>
        <end position="1135"/>
    </location>
</feature>
<protein>
    <recommendedName>
        <fullName evidence="2">TonB-dependent transporter Oar-like beta-barrel domain-containing protein</fullName>
    </recommendedName>
</protein>
<reference evidence="3 4" key="1">
    <citation type="journal article" date="2016" name="Genome Announc.">
        <title>First Complete Genome Sequence of a Subdivision 6 Acidobacterium Strain.</title>
        <authorList>
            <person name="Huang S."/>
            <person name="Vieira S."/>
            <person name="Bunk B."/>
            <person name="Riedel T."/>
            <person name="Sproer C."/>
            <person name="Overmann J."/>
        </authorList>
    </citation>
    <scope>NUCLEOTIDE SEQUENCE [LARGE SCALE GENOMIC DNA]</scope>
    <source>
        <strain evidence="4">DSM 100886 HEG_-6_39</strain>
    </source>
</reference>
<proteinExistence type="predicted"/>
<dbReference type="InterPro" id="IPR008969">
    <property type="entry name" value="CarboxyPept-like_regulatory"/>
</dbReference>
<reference evidence="4" key="2">
    <citation type="submission" date="2016-04" db="EMBL/GenBank/DDBJ databases">
        <title>First Complete Genome Sequence of a Subdivision 6 Acidobacterium.</title>
        <authorList>
            <person name="Huang S."/>
            <person name="Vieira S."/>
            <person name="Bunk B."/>
            <person name="Riedel T."/>
            <person name="Sproeer C."/>
            <person name="Overmann J."/>
        </authorList>
    </citation>
    <scope>NUCLEOTIDE SEQUENCE [LARGE SCALE GENOMIC DNA]</scope>
    <source>
        <strain evidence="4">DSM 100886 HEG_-6_39</strain>
    </source>
</reference>
<dbReference type="Pfam" id="PF13620">
    <property type="entry name" value="CarboxypepD_reg"/>
    <property type="match status" value="1"/>
</dbReference>
<dbReference type="Proteomes" id="UP000076079">
    <property type="component" value="Chromosome"/>
</dbReference>